<dbReference type="PANTHER" id="PTHR34583">
    <property type="entry name" value="ANTIPORTER SUBUNIT MNHC2-RELATED"/>
    <property type="match status" value="1"/>
</dbReference>
<keyword evidence="6 7" id="KW-0472">Membrane</keyword>
<dbReference type="STRING" id="1304284.L21TH_0055"/>
<evidence type="ECO:0000313" key="8">
    <source>
        <dbReference type="EMBL" id="EOD01869.1"/>
    </source>
</evidence>
<dbReference type="InterPro" id="IPR039428">
    <property type="entry name" value="NUOK/Mnh_C1-like"/>
</dbReference>
<evidence type="ECO:0000256" key="2">
    <source>
        <dbReference type="ARBA" id="ARBA00010388"/>
    </source>
</evidence>
<dbReference type="Proteomes" id="UP000013378">
    <property type="component" value="Unassembled WGS sequence"/>
</dbReference>
<accession>R1CZ67</accession>
<dbReference type="PANTHER" id="PTHR34583:SF2">
    <property type="entry name" value="ANTIPORTER SUBUNIT MNHC2-RELATED"/>
    <property type="match status" value="1"/>
</dbReference>
<comment type="caution">
    <text evidence="8">The sequence shown here is derived from an EMBL/GenBank/DDBJ whole genome shotgun (WGS) entry which is preliminary data.</text>
</comment>
<dbReference type="Gene3D" id="1.10.287.3510">
    <property type="match status" value="1"/>
</dbReference>
<keyword evidence="5 7" id="KW-1133">Transmembrane helix</keyword>
<gene>
    <name evidence="8" type="ORF">L21TH_0055</name>
</gene>
<keyword evidence="9" id="KW-1185">Reference proteome</keyword>
<sequence length="114" mass="12514">MKLSLILSFILLCIGIYGIAVNKNIIKSIILYNILQSAIIVIFLNFGAINASDIPIISKFSDTTSNMVDPLPQALMITAIVIGAAITALALMLSIKIFHYYGTLNWKELIEREG</sequence>
<proteinExistence type="inferred from homology"/>
<evidence type="ECO:0000256" key="4">
    <source>
        <dbReference type="ARBA" id="ARBA00022692"/>
    </source>
</evidence>
<keyword evidence="8" id="KW-0830">Ubiquinone</keyword>
<feature type="transmembrane region" description="Helical" evidence="7">
    <location>
        <begin position="6"/>
        <end position="22"/>
    </location>
</feature>
<feature type="transmembrane region" description="Helical" evidence="7">
    <location>
        <begin position="71"/>
        <end position="93"/>
    </location>
</feature>
<evidence type="ECO:0000256" key="1">
    <source>
        <dbReference type="ARBA" id="ARBA00004651"/>
    </source>
</evidence>
<dbReference type="eggNOG" id="COG1006">
    <property type="taxonomic scope" value="Bacteria"/>
</dbReference>
<evidence type="ECO:0000256" key="5">
    <source>
        <dbReference type="ARBA" id="ARBA00022989"/>
    </source>
</evidence>
<comment type="similarity">
    <text evidence="2">Belongs to the CPA3 antiporters (TC 2.A.63) subunit C family.</text>
</comment>
<protein>
    <submittedName>
        <fullName evidence="8">NADH-ubiquinone oxidoreductase, chain 4L</fullName>
    </submittedName>
</protein>
<dbReference type="OrthoDB" id="9799219at2"/>
<dbReference type="InterPro" id="IPR050601">
    <property type="entry name" value="CPA3_antiporter_subunitC"/>
</dbReference>
<feature type="transmembrane region" description="Helical" evidence="7">
    <location>
        <begin position="29"/>
        <end position="51"/>
    </location>
</feature>
<dbReference type="Pfam" id="PF00420">
    <property type="entry name" value="Oxidored_q2"/>
    <property type="match status" value="1"/>
</dbReference>
<dbReference type="GO" id="GO:0005886">
    <property type="term" value="C:plasma membrane"/>
    <property type="evidence" value="ECO:0007669"/>
    <property type="project" value="UniProtKB-SubCell"/>
</dbReference>
<keyword evidence="3" id="KW-1003">Cell membrane</keyword>
<comment type="subcellular location">
    <subcellularLocation>
        <location evidence="1">Cell membrane</location>
        <topology evidence="1">Multi-pass membrane protein</topology>
    </subcellularLocation>
</comment>
<dbReference type="EMBL" id="ARZA01000005">
    <property type="protein sequence ID" value="EOD01869.1"/>
    <property type="molecule type" value="Genomic_DNA"/>
</dbReference>
<reference evidence="8 9" key="1">
    <citation type="journal article" date="2015" name="Geomicrobiol. J.">
        <title>Caldisalinibacter kiritimatiensis gen. nov., sp. nov., a moderately thermohalophilic thiosulfate-reducing bacterium from a hypersaline microbial mat.</title>
        <authorList>
            <person name="Ben Hania W."/>
            <person name="Joseph M."/>
            <person name="Fiebig A."/>
            <person name="Bunk B."/>
            <person name="Klenk H.-P."/>
            <person name="Fardeau M.-L."/>
            <person name="Spring S."/>
        </authorList>
    </citation>
    <scope>NUCLEOTIDE SEQUENCE [LARGE SCALE GENOMIC DNA]</scope>
    <source>
        <strain evidence="8 9">L21-TH-D2</strain>
    </source>
</reference>
<evidence type="ECO:0000256" key="6">
    <source>
        <dbReference type="ARBA" id="ARBA00023136"/>
    </source>
</evidence>
<organism evidence="8 9">
    <name type="scientific">Caldisalinibacter kiritimatiensis</name>
    <dbReference type="NCBI Taxonomy" id="1304284"/>
    <lineage>
        <taxon>Bacteria</taxon>
        <taxon>Bacillati</taxon>
        <taxon>Bacillota</taxon>
        <taxon>Tissierellia</taxon>
        <taxon>Tissierellales</taxon>
        <taxon>Thermohalobacteraceae</taxon>
        <taxon>Caldisalinibacter</taxon>
    </lineage>
</organism>
<dbReference type="AlphaFoldDB" id="R1CZ67"/>
<keyword evidence="4 7" id="KW-0812">Transmembrane</keyword>
<evidence type="ECO:0000313" key="9">
    <source>
        <dbReference type="Proteomes" id="UP000013378"/>
    </source>
</evidence>
<dbReference type="RefSeq" id="WP_006305455.1">
    <property type="nucleotide sequence ID" value="NZ_ARZA01000005.1"/>
</dbReference>
<evidence type="ECO:0000256" key="3">
    <source>
        <dbReference type="ARBA" id="ARBA00022475"/>
    </source>
</evidence>
<name>R1CZ67_9FIRM</name>
<evidence type="ECO:0000256" key="7">
    <source>
        <dbReference type="SAM" id="Phobius"/>
    </source>
</evidence>